<dbReference type="FunCoup" id="A0A3N0V167">
    <property type="interactions" value="122"/>
</dbReference>
<proteinExistence type="inferred from homology"/>
<comment type="similarity">
    <text evidence="1 2">Belongs to the ArsC family.</text>
</comment>
<reference evidence="3 4" key="1">
    <citation type="submission" date="2018-10" db="EMBL/GenBank/DDBJ databases">
        <authorList>
            <person name="Chen W.-M."/>
        </authorList>
    </citation>
    <scope>NUCLEOTIDE SEQUENCE [LARGE SCALE GENOMIC DNA]</scope>
    <source>
        <strain evidence="3 4">THS-13</strain>
    </source>
</reference>
<sequence>MLSVYGIKNCDTVQRALTRLREAGIEHRFHDFKLEGLSAATAQHWIDALGLDTVVNRKGTTWRKLDTATQAGLTAANAATLLAKEPSLVKRPVFERDGKPLSIGFPKGEEEAVLAQLA</sequence>
<dbReference type="PANTHER" id="PTHR30041:SF8">
    <property type="entry name" value="PROTEIN YFFB"/>
    <property type="match status" value="1"/>
</dbReference>
<protein>
    <submittedName>
        <fullName evidence="3">Spx/MgsR family RNA polymerase-binding regulatory protein</fullName>
    </submittedName>
</protein>
<dbReference type="AlphaFoldDB" id="A0A3N0V167"/>
<dbReference type="InParanoid" id="A0A3N0V167"/>
<gene>
    <name evidence="3" type="ORF">ED208_15620</name>
</gene>
<evidence type="ECO:0000313" key="3">
    <source>
        <dbReference type="EMBL" id="ROH86463.1"/>
    </source>
</evidence>
<dbReference type="InterPro" id="IPR006660">
    <property type="entry name" value="Arsenate_reductase-like"/>
</dbReference>
<dbReference type="Pfam" id="PF03960">
    <property type="entry name" value="ArsC"/>
    <property type="match status" value="1"/>
</dbReference>
<dbReference type="InterPro" id="IPR036249">
    <property type="entry name" value="Thioredoxin-like_sf"/>
</dbReference>
<accession>A0A3N0V167</accession>
<dbReference type="PANTHER" id="PTHR30041">
    <property type="entry name" value="ARSENATE REDUCTASE"/>
    <property type="match status" value="1"/>
</dbReference>
<comment type="caution">
    <text evidence="3">The sequence shown here is derived from an EMBL/GenBank/DDBJ whole genome shotgun (WGS) entry which is preliminary data.</text>
</comment>
<keyword evidence="4" id="KW-1185">Reference proteome</keyword>
<dbReference type="RefSeq" id="WP_123212858.1">
    <property type="nucleotide sequence ID" value="NZ_RJVO01000009.1"/>
</dbReference>
<evidence type="ECO:0000313" key="4">
    <source>
        <dbReference type="Proteomes" id="UP000282106"/>
    </source>
</evidence>
<dbReference type="SUPFAM" id="SSF52833">
    <property type="entry name" value="Thioredoxin-like"/>
    <property type="match status" value="1"/>
</dbReference>
<evidence type="ECO:0000256" key="2">
    <source>
        <dbReference type="PROSITE-ProRule" id="PRU01282"/>
    </source>
</evidence>
<name>A0A3N0V167_9GAMM</name>
<dbReference type="Proteomes" id="UP000282106">
    <property type="component" value="Unassembled WGS sequence"/>
</dbReference>
<dbReference type="EMBL" id="RJVO01000009">
    <property type="protein sequence ID" value="ROH86463.1"/>
    <property type="molecule type" value="Genomic_DNA"/>
</dbReference>
<dbReference type="Gene3D" id="3.40.30.10">
    <property type="entry name" value="Glutaredoxin"/>
    <property type="match status" value="1"/>
</dbReference>
<dbReference type="PROSITE" id="PS51353">
    <property type="entry name" value="ARSC"/>
    <property type="match status" value="1"/>
</dbReference>
<evidence type="ECO:0000256" key="1">
    <source>
        <dbReference type="ARBA" id="ARBA00007198"/>
    </source>
</evidence>
<organism evidence="3 4">
    <name type="scientific">Stagnimonas aquatica</name>
    <dbReference type="NCBI Taxonomy" id="2689987"/>
    <lineage>
        <taxon>Bacteria</taxon>
        <taxon>Pseudomonadati</taxon>
        <taxon>Pseudomonadota</taxon>
        <taxon>Gammaproteobacteria</taxon>
        <taxon>Nevskiales</taxon>
        <taxon>Nevskiaceae</taxon>
        <taxon>Stagnimonas</taxon>
    </lineage>
</organism>
<dbReference type="NCBIfam" id="TIGR01617">
    <property type="entry name" value="arsC_related"/>
    <property type="match status" value="1"/>
</dbReference>
<dbReference type="InterPro" id="IPR006504">
    <property type="entry name" value="Tscrpt_reg_Spx/MgsR"/>
</dbReference>